<evidence type="ECO:0000313" key="2">
    <source>
        <dbReference type="EMBL" id="KAA6330203.1"/>
    </source>
</evidence>
<sequence>MEGKAIFLLISFVFSFFVVTFAADNMKLVVMANKVKKQAKVKEPIRIRYKAISAGNQSIYLDYYYNGKREYEFLKLLSGS</sequence>
<dbReference type="AlphaFoldDB" id="A0A5J4RBZ8"/>
<feature type="domain" description="Arm DNA-binding" evidence="1">
    <location>
        <begin position="45"/>
        <end position="76"/>
    </location>
</feature>
<dbReference type="Pfam" id="PF17293">
    <property type="entry name" value="Arm-DNA-bind_5"/>
    <property type="match status" value="1"/>
</dbReference>
<dbReference type="InterPro" id="IPR035386">
    <property type="entry name" value="Arm-DNA-bind_5"/>
</dbReference>
<gene>
    <name evidence="2" type="ORF">EZS27_021066</name>
</gene>
<reference evidence="2" key="1">
    <citation type="submission" date="2019-03" db="EMBL/GenBank/DDBJ databases">
        <title>Single cell metagenomics reveals metabolic interactions within the superorganism composed of flagellate Streblomastix strix and complex community of Bacteroidetes bacteria on its surface.</title>
        <authorList>
            <person name="Treitli S.C."/>
            <person name="Kolisko M."/>
            <person name="Husnik F."/>
            <person name="Keeling P."/>
            <person name="Hampl V."/>
        </authorList>
    </citation>
    <scope>NUCLEOTIDE SEQUENCE</scope>
    <source>
        <strain evidence="2">STM</strain>
    </source>
</reference>
<organism evidence="2">
    <name type="scientific">termite gut metagenome</name>
    <dbReference type="NCBI Taxonomy" id="433724"/>
    <lineage>
        <taxon>unclassified sequences</taxon>
        <taxon>metagenomes</taxon>
        <taxon>organismal metagenomes</taxon>
    </lineage>
</organism>
<comment type="caution">
    <text evidence="2">The sequence shown here is derived from an EMBL/GenBank/DDBJ whole genome shotgun (WGS) entry which is preliminary data.</text>
</comment>
<dbReference type="EMBL" id="SNRY01001535">
    <property type="protein sequence ID" value="KAA6330203.1"/>
    <property type="molecule type" value="Genomic_DNA"/>
</dbReference>
<protein>
    <recommendedName>
        <fullName evidence="1">Arm DNA-binding domain-containing protein</fullName>
    </recommendedName>
</protein>
<evidence type="ECO:0000259" key="1">
    <source>
        <dbReference type="Pfam" id="PF17293"/>
    </source>
</evidence>
<proteinExistence type="predicted"/>
<accession>A0A5J4RBZ8</accession>
<name>A0A5J4RBZ8_9ZZZZ</name>